<protein>
    <submittedName>
        <fullName evidence="2">Uncharacterized protein</fullName>
    </submittedName>
</protein>
<sequence length="112" mass="11954">MGFGLGSQILRHSFAISVIPLISPDFSEQKLFTLYPHYGLPHDGGDRHRHHDGDGHGGGDGHHGGDDGRLRGGDGRLRGGDGRLRGGAYDDLQSKVDAAVFFYLAQGEGSET</sequence>
<evidence type="ECO:0000256" key="1">
    <source>
        <dbReference type="SAM" id="MobiDB-lite"/>
    </source>
</evidence>
<reference evidence="3" key="1">
    <citation type="journal article" date="2017" name="Nat. Microbiol.">
        <title>Global analysis of biosynthetic gene clusters reveals vast potential of secondary metabolite production in Penicillium species.</title>
        <authorList>
            <person name="Nielsen J.C."/>
            <person name="Grijseels S."/>
            <person name="Prigent S."/>
            <person name="Ji B."/>
            <person name="Dainat J."/>
            <person name="Nielsen K.F."/>
            <person name="Frisvad J.C."/>
            <person name="Workman M."/>
            <person name="Nielsen J."/>
        </authorList>
    </citation>
    <scope>NUCLEOTIDE SEQUENCE [LARGE SCALE GENOMIC DNA]</scope>
    <source>
        <strain evidence="3">IBT 31811</strain>
    </source>
</reference>
<gene>
    <name evidence="2" type="ORF">PENANT_c008G06681</name>
</gene>
<dbReference type="AlphaFoldDB" id="A0A1V6QB94"/>
<dbReference type="EMBL" id="MDYN01000008">
    <property type="protein sequence ID" value="OQD86116.1"/>
    <property type="molecule type" value="Genomic_DNA"/>
</dbReference>
<feature type="compositionally biased region" description="Basic and acidic residues" evidence="1">
    <location>
        <begin position="43"/>
        <end position="84"/>
    </location>
</feature>
<proteinExistence type="predicted"/>
<evidence type="ECO:0000313" key="2">
    <source>
        <dbReference type="EMBL" id="OQD86116.1"/>
    </source>
</evidence>
<feature type="region of interest" description="Disordered" evidence="1">
    <location>
        <begin position="42"/>
        <end position="84"/>
    </location>
</feature>
<keyword evidence="3" id="KW-1185">Reference proteome</keyword>
<organism evidence="2 3">
    <name type="scientific">Penicillium antarcticum</name>
    <dbReference type="NCBI Taxonomy" id="416450"/>
    <lineage>
        <taxon>Eukaryota</taxon>
        <taxon>Fungi</taxon>
        <taxon>Dikarya</taxon>
        <taxon>Ascomycota</taxon>
        <taxon>Pezizomycotina</taxon>
        <taxon>Eurotiomycetes</taxon>
        <taxon>Eurotiomycetidae</taxon>
        <taxon>Eurotiales</taxon>
        <taxon>Aspergillaceae</taxon>
        <taxon>Penicillium</taxon>
    </lineage>
</organism>
<dbReference type="Proteomes" id="UP000191672">
    <property type="component" value="Unassembled WGS sequence"/>
</dbReference>
<accession>A0A1V6QB94</accession>
<name>A0A1V6QB94_9EURO</name>
<evidence type="ECO:0000313" key="3">
    <source>
        <dbReference type="Proteomes" id="UP000191672"/>
    </source>
</evidence>
<comment type="caution">
    <text evidence="2">The sequence shown here is derived from an EMBL/GenBank/DDBJ whole genome shotgun (WGS) entry which is preliminary data.</text>
</comment>